<dbReference type="EMBL" id="MIHA01000005">
    <property type="protein sequence ID" value="ODQ90875.1"/>
    <property type="molecule type" value="Genomic_DNA"/>
</dbReference>
<reference evidence="2" key="1">
    <citation type="submission" date="2016-09" db="EMBL/GenBank/DDBJ databases">
        <authorList>
            <person name="Greninger A.L."/>
            <person name="Jerome K.R."/>
            <person name="Mcnair B."/>
            <person name="Wallis C."/>
            <person name="Fang F."/>
        </authorList>
    </citation>
    <scope>NUCLEOTIDE SEQUENCE [LARGE SCALE GENOMIC DNA]</scope>
    <source>
        <strain evidence="2">M6</strain>
    </source>
</reference>
<protein>
    <submittedName>
        <fullName evidence="1">Uncharacterized protein</fullName>
    </submittedName>
</protein>
<accession>A0A1E3RLV7</accession>
<proteinExistence type="predicted"/>
<evidence type="ECO:0000313" key="1">
    <source>
        <dbReference type="EMBL" id="ODQ90875.1"/>
    </source>
</evidence>
<keyword evidence="2" id="KW-1185">Reference proteome</keyword>
<organism evidence="1 2">
    <name type="scientific">Mycolicibacterium flavescens</name>
    <name type="common">Mycobacterium flavescens</name>
    <dbReference type="NCBI Taxonomy" id="1776"/>
    <lineage>
        <taxon>Bacteria</taxon>
        <taxon>Bacillati</taxon>
        <taxon>Actinomycetota</taxon>
        <taxon>Actinomycetes</taxon>
        <taxon>Mycobacteriales</taxon>
        <taxon>Mycobacteriaceae</taxon>
        <taxon>Mycolicibacterium</taxon>
    </lineage>
</organism>
<dbReference type="AlphaFoldDB" id="A0A1E3RLV7"/>
<comment type="caution">
    <text evidence="1">The sequence shown here is derived from an EMBL/GenBank/DDBJ whole genome shotgun (WGS) entry which is preliminary data.</text>
</comment>
<dbReference type="Proteomes" id="UP000094053">
    <property type="component" value="Unassembled WGS sequence"/>
</dbReference>
<evidence type="ECO:0000313" key="2">
    <source>
        <dbReference type="Proteomes" id="UP000094053"/>
    </source>
</evidence>
<sequence length="105" mass="11729">MPVKPLLPGQSSEPCRLGEITVVALDEVEFQIEVAQADKPYDVVEAHCRTARLPPRNRRLRGASAVRELCLCQTCAFAGLADQIAAIGHWPTITELLYAYWHQRT</sequence>
<name>A0A1E3RLV7_MYCFV</name>
<gene>
    <name evidence="1" type="ORF">BHQ18_09185</name>
</gene>